<evidence type="ECO:0008006" key="3">
    <source>
        <dbReference type="Google" id="ProtNLM"/>
    </source>
</evidence>
<comment type="caution">
    <text evidence="1">The sequence shown here is derived from an EMBL/GenBank/DDBJ whole genome shotgun (WGS) entry which is preliminary data.</text>
</comment>
<evidence type="ECO:0000313" key="1">
    <source>
        <dbReference type="EMBL" id="TWU44825.1"/>
    </source>
</evidence>
<reference evidence="1 2" key="1">
    <citation type="submission" date="2019-02" db="EMBL/GenBank/DDBJ databases">
        <title>Deep-cultivation of Planctomycetes and their phenomic and genomic characterization uncovers novel biology.</title>
        <authorList>
            <person name="Wiegand S."/>
            <person name="Jogler M."/>
            <person name="Boedeker C."/>
            <person name="Pinto D."/>
            <person name="Vollmers J."/>
            <person name="Rivas-Marin E."/>
            <person name="Kohn T."/>
            <person name="Peeters S.H."/>
            <person name="Heuer A."/>
            <person name="Rast P."/>
            <person name="Oberbeckmann S."/>
            <person name="Bunk B."/>
            <person name="Jeske O."/>
            <person name="Meyerdierks A."/>
            <person name="Storesund J.E."/>
            <person name="Kallscheuer N."/>
            <person name="Luecker S."/>
            <person name="Lage O.M."/>
            <person name="Pohl T."/>
            <person name="Merkel B.J."/>
            <person name="Hornburger P."/>
            <person name="Mueller R.-W."/>
            <person name="Bruemmer F."/>
            <person name="Labrenz M."/>
            <person name="Spormann A.M."/>
            <person name="Op Den Camp H."/>
            <person name="Overmann J."/>
            <person name="Amann R."/>
            <person name="Jetten M.S.M."/>
            <person name="Mascher T."/>
            <person name="Medema M.H."/>
            <person name="Devos D.P."/>
            <person name="Kaster A.-K."/>
            <person name="Ovreas L."/>
            <person name="Rohde M."/>
            <person name="Galperin M.Y."/>
            <person name="Jogler C."/>
        </authorList>
    </citation>
    <scope>NUCLEOTIDE SEQUENCE [LARGE SCALE GENOMIC DNA]</scope>
    <source>
        <strain evidence="1 2">Poly51</strain>
    </source>
</reference>
<dbReference type="Gene3D" id="3.10.180.10">
    <property type="entry name" value="2,3-Dihydroxybiphenyl 1,2-Dioxygenase, domain 1"/>
    <property type="match status" value="1"/>
</dbReference>
<evidence type="ECO:0000313" key="2">
    <source>
        <dbReference type="Proteomes" id="UP000318288"/>
    </source>
</evidence>
<dbReference type="RefSeq" id="WP_186775872.1">
    <property type="nucleotide sequence ID" value="NZ_SJPW01000009.1"/>
</dbReference>
<dbReference type="Proteomes" id="UP000318288">
    <property type="component" value="Unassembled WGS sequence"/>
</dbReference>
<organism evidence="1 2">
    <name type="scientific">Rubripirellula tenax</name>
    <dbReference type="NCBI Taxonomy" id="2528015"/>
    <lineage>
        <taxon>Bacteria</taxon>
        <taxon>Pseudomonadati</taxon>
        <taxon>Planctomycetota</taxon>
        <taxon>Planctomycetia</taxon>
        <taxon>Pirellulales</taxon>
        <taxon>Pirellulaceae</taxon>
        <taxon>Rubripirellula</taxon>
    </lineage>
</organism>
<dbReference type="AlphaFoldDB" id="A0A5C6E8I6"/>
<gene>
    <name evidence="1" type="ORF">Poly51_58910</name>
</gene>
<name>A0A5C6E8I6_9BACT</name>
<proteinExistence type="predicted"/>
<protein>
    <recommendedName>
        <fullName evidence="3">Glyoxalase-like domain protein</fullName>
    </recommendedName>
</protein>
<dbReference type="EMBL" id="SJPW01000009">
    <property type="protein sequence ID" value="TWU44825.1"/>
    <property type="molecule type" value="Genomic_DNA"/>
</dbReference>
<dbReference type="InterPro" id="IPR029068">
    <property type="entry name" value="Glyas_Bleomycin-R_OHBP_Dase"/>
</dbReference>
<sequence>MMEPVHQQIEQIFDEPSRIEKAGGSIQRTKTSLGPYGFMVLAIDTEGNMFELHSQK</sequence>
<accession>A0A5C6E8I6</accession>
<keyword evidence="2" id="KW-1185">Reference proteome</keyword>